<gene>
    <name evidence="5" type="ORF">H9698_08990</name>
</gene>
<dbReference type="Pfam" id="PF17479">
    <property type="entry name" value="DUF3048_C"/>
    <property type="match status" value="1"/>
</dbReference>
<dbReference type="AlphaFoldDB" id="A0A9D2TKY0"/>
<dbReference type="EMBL" id="DWWA01000047">
    <property type="protein sequence ID" value="HJC72911.1"/>
    <property type="molecule type" value="Genomic_DNA"/>
</dbReference>
<evidence type="ECO:0000313" key="6">
    <source>
        <dbReference type="Proteomes" id="UP000823918"/>
    </source>
</evidence>
<feature type="domain" description="DUF3048" evidence="3">
    <location>
        <begin position="59"/>
        <end position="204"/>
    </location>
</feature>
<reference evidence="5" key="1">
    <citation type="journal article" date="2021" name="PeerJ">
        <title>Extensive microbial diversity within the chicken gut microbiome revealed by metagenomics and culture.</title>
        <authorList>
            <person name="Gilroy R."/>
            <person name="Ravi A."/>
            <person name="Getino M."/>
            <person name="Pursley I."/>
            <person name="Horton D.L."/>
            <person name="Alikhan N.F."/>
            <person name="Baker D."/>
            <person name="Gharbi K."/>
            <person name="Hall N."/>
            <person name="Watson M."/>
            <person name="Adriaenssens E.M."/>
            <person name="Foster-Nyarko E."/>
            <person name="Jarju S."/>
            <person name="Secka A."/>
            <person name="Antonio M."/>
            <person name="Oren A."/>
            <person name="Chaudhuri R.R."/>
            <person name="La Ragione R."/>
            <person name="Hildebrand F."/>
            <person name="Pallen M.J."/>
        </authorList>
    </citation>
    <scope>NUCLEOTIDE SEQUENCE</scope>
    <source>
        <strain evidence="5">5933</strain>
    </source>
</reference>
<feature type="signal peptide" evidence="2">
    <location>
        <begin position="1"/>
        <end position="22"/>
    </location>
</feature>
<reference evidence="5" key="2">
    <citation type="submission" date="2021-04" db="EMBL/GenBank/DDBJ databases">
        <authorList>
            <person name="Gilroy R."/>
        </authorList>
    </citation>
    <scope>NUCLEOTIDE SEQUENCE</scope>
    <source>
        <strain evidence="5">5933</strain>
    </source>
</reference>
<feature type="region of interest" description="Disordered" evidence="1">
    <location>
        <begin position="27"/>
        <end position="53"/>
    </location>
</feature>
<dbReference type="PROSITE" id="PS51257">
    <property type="entry name" value="PROKAR_LIPOPROTEIN"/>
    <property type="match status" value="1"/>
</dbReference>
<sequence>MTKRLLAGVMLLVMAFSLFGCAQQGEGEASSSGADVPKASGEGLQQDADKPTPNVNLITGEALKEGQTPGKRPAAIMVSNIAQALPQRGIGSADAVLEMETEGGITRLMAFFADPASVPNTGPVRSARDQHLQFALPLNAVLVHIGTSIYAKNLLNEYAYQDINGLYLGTTSFALDEERRKTRNQEHCWYTDAALISAGMTQNGIVPDGSKNTLLNFAAPGKTVTLNGGDAPHVRFLASNTTEVQMVYDAASGTYLKTEYSNPIVDEATGAQLSYKNVFVLFAKVTLKPDGNCTDFALTSGTGYYFCGGKYQKIQWKKGDVTEPLQILDENGKEFNVNTGKSYIAVVRQELEKELKPDINAAAPAASSASAPAA</sequence>
<accession>A0A9D2TKY0</accession>
<protein>
    <submittedName>
        <fullName evidence="5">DUF3048 domain-containing protein</fullName>
    </submittedName>
</protein>
<dbReference type="Gene3D" id="3.50.90.10">
    <property type="entry name" value="YerB-like"/>
    <property type="match status" value="1"/>
</dbReference>
<keyword evidence="2" id="KW-0732">Signal</keyword>
<comment type="caution">
    <text evidence="5">The sequence shown here is derived from an EMBL/GenBank/DDBJ whole genome shotgun (WGS) entry which is preliminary data.</text>
</comment>
<name>A0A9D2TKY0_9FIRM</name>
<evidence type="ECO:0000256" key="2">
    <source>
        <dbReference type="SAM" id="SignalP"/>
    </source>
</evidence>
<dbReference type="InterPro" id="IPR021416">
    <property type="entry name" value="DUF3048_N"/>
</dbReference>
<evidence type="ECO:0000313" key="5">
    <source>
        <dbReference type="EMBL" id="HJC72911.1"/>
    </source>
</evidence>
<proteinExistence type="predicted"/>
<dbReference type="SUPFAM" id="SSF159774">
    <property type="entry name" value="YerB-like"/>
    <property type="match status" value="1"/>
</dbReference>
<dbReference type="Proteomes" id="UP000823918">
    <property type="component" value="Unassembled WGS sequence"/>
</dbReference>
<evidence type="ECO:0000259" key="4">
    <source>
        <dbReference type="Pfam" id="PF17479"/>
    </source>
</evidence>
<evidence type="ECO:0000259" key="3">
    <source>
        <dbReference type="Pfam" id="PF11258"/>
    </source>
</evidence>
<evidence type="ECO:0000256" key="1">
    <source>
        <dbReference type="SAM" id="MobiDB-lite"/>
    </source>
</evidence>
<feature type="domain" description="DUF3048" evidence="4">
    <location>
        <begin position="235"/>
        <end position="344"/>
    </location>
</feature>
<dbReference type="InterPro" id="IPR023158">
    <property type="entry name" value="YerB-like_sf"/>
</dbReference>
<organism evidence="5 6">
    <name type="scientific">Candidatus Ruthenibacterium merdavium</name>
    <dbReference type="NCBI Taxonomy" id="2838752"/>
    <lineage>
        <taxon>Bacteria</taxon>
        <taxon>Bacillati</taxon>
        <taxon>Bacillota</taxon>
        <taxon>Clostridia</taxon>
        <taxon>Eubacteriales</taxon>
        <taxon>Oscillospiraceae</taxon>
        <taxon>Ruthenibacterium</taxon>
    </lineage>
</organism>
<dbReference type="InterPro" id="IPR035328">
    <property type="entry name" value="DUF3048_C"/>
</dbReference>
<feature type="chain" id="PRO_5038801847" evidence="2">
    <location>
        <begin position="23"/>
        <end position="374"/>
    </location>
</feature>
<dbReference type="Pfam" id="PF11258">
    <property type="entry name" value="DUF3048"/>
    <property type="match status" value="1"/>
</dbReference>